<dbReference type="EMBL" id="AP028907">
    <property type="protein sequence ID" value="BES81091.1"/>
    <property type="molecule type" value="Genomic_DNA"/>
</dbReference>
<sequence length="186" mass="20247">MIGQLLLRALYRLAPPTLHRRAAALAASMKPRVVVDIGSANALLARALEAEGHRPQAYIALDPDQSLLRAASPSPVLERVQGVAEKLPLRSHAASLAVLHDSLHHVDDPGEALREAARAAECMLVDDIDPGTPAGRLIALLERLAGFPARFMAPDDLAGELEEKGLRVQRVWRDGRRPTYRIVACW</sequence>
<dbReference type="Gene3D" id="3.40.50.150">
    <property type="entry name" value="Vaccinia Virus protein VP39"/>
    <property type="match status" value="1"/>
</dbReference>
<dbReference type="SUPFAM" id="SSF53335">
    <property type="entry name" value="S-adenosyl-L-methionine-dependent methyltransferases"/>
    <property type="match status" value="1"/>
</dbReference>
<dbReference type="InterPro" id="IPR013216">
    <property type="entry name" value="Methyltransf_11"/>
</dbReference>
<organism evidence="2 3">
    <name type="scientific">Pyrodictium abyssi</name>
    <dbReference type="NCBI Taxonomy" id="54256"/>
    <lineage>
        <taxon>Archaea</taxon>
        <taxon>Thermoproteota</taxon>
        <taxon>Thermoprotei</taxon>
        <taxon>Desulfurococcales</taxon>
        <taxon>Pyrodictiaceae</taxon>
        <taxon>Pyrodictium</taxon>
    </lineage>
</organism>
<evidence type="ECO:0000313" key="3">
    <source>
        <dbReference type="Proteomes" id="UP001341135"/>
    </source>
</evidence>
<dbReference type="InterPro" id="IPR029063">
    <property type="entry name" value="SAM-dependent_MTases_sf"/>
</dbReference>
<dbReference type="RefSeq" id="WP_338251883.1">
    <property type="nucleotide sequence ID" value="NZ_AP028907.1"/>
</dbReference>
<feature type="domain" description="Methyltransferase type 11" evidence="1">
    <location>
        <begin position="35"/>
        <end position="119"/>
    </location>
</feature>
<dbReference type="GeneID" id="89288684"/>
<name>A0ABN6ZLE6_9CREN</name>
<proteinExistence type="predicted"/>
<dbReference type="Pfam" id="PF08241">
    <property type="entry name" value="Methyltransf_11"/>
    <property type="match status" value="1"/>
</dbReference>
<protein>
    <recommendedName>
        <fullName evidence="1">Methyltransferase type 11 domain-containing protein</fullName>
    </recommendedName>
</protein>
<gene>
    <name evidence="2" type="ORF">PABY_06580</name>
</gene>
<evidence type="ECO:0000259" key="1">
    <source>
        <dbReference type="Pfam" id="PF08241"/>
    </source>
</evidence>
<accession>A0ABN6ZLE6</accession>
<evidence type="ECO:0000313" key="2">
    <source>
        <dbReference type="EMBL" id="BES81091.1"/>
    </source>
</evidence>
<keyword evidence="3" id="KW-1185">Reference proteome</keyword>
<reference evidence="2 3" key="1">
    <citation type="submission" date="2023-09" db="EMBL/GenBank/DDBJ databases">
        <title>Pyrofollis japonicus gen. nov. sp. nov., a novel member of the family Pyrodictiaceae isolated from the Iheya North hydrothermal field.</title>
        <authorList>
            <person name="Miyazaki U."/>
            <person name="Sanari M."/>
            <person name="Tame A."/>
            <person name="Kitajima M."/>
            <person name="Okamoto A."/>
            <person name="Sawayama S."/>
            <person name="Miyazaki J."/>
            <person name="Takai K."/>
            <person name="Nakagawa S."/>
        </authorList>
    </citation>
    <scope>NUCLEOTIDE SEQUENCE [LARGE SCALE GENOMIC DNA]</scope>
    <source>
        <strain evidence="2 3">AV2</strain>
    </source>
</reference>
<dbReference type="Proteomes" id="UP001341135">
    <property type="component" value="Chromosome"/>
</dbReference>